<comment type="caution">
    <text evidence="2">The sequence shown here is derived from an EMBL/GenBank/DDBJ whole genome shotgun (WGS) entry which is preliminary data.</text>
</comment>
<keyword evidence="3" id="KW-1185">Reference proteome</keyword>
<evidence type="ECO:0000313" key="2">
    <source>
        <dbReference type="EMBL" id="TFH99114.1"/>
    </source>
</evidence>
<proteinExistence type="predicted"/>
<sequence length="93" mass="10733">MPRGRRRRRRSAWPRRRRSTAWTRRRTGWPPSRRPWPPRPTPPCSRSPRLWLPPRPTPPPTPICAGAPSSRTTSSGTWTTTPVPAKAEPLRAR</sequence>
<gene>
    <name evidence="2" type="ORF">E4A49_06815</name>
</gene>
<reference evidence="2 3" key="1">
    <citation type="submission" date="2019-03" db="EMBL/GenBank/DDBJ databases">
        <title>Reclassification of Micrococcus aloeverae and Micrococcus yunnanensis as later heterotypic synonyms of Micrococcus luteus.</title>
        <authorList>
            <person name="Huang C.-H."/>
        </authorList>
    </citation>
    <scope>NUCLEOTIDE SEQUENCE [LARGE SCALE GENOMIC DNA]</scope>
    <source>
        <strain evidence="2 3">BCRC 12151</strain>
    </source>
</reference>
<evidence type="ECO:0000313" key="3">
    <source>
        <dbReference type="Proteomes" id="UP000297477"/>
    </source>
</evidence>
<feature type="region of interest" description="Disordered" evidence="1">
    <location>
        <begin position="1"/>
        <end position="93"/>
    </location>
</feature>
<dbReference type="EMBL" id="SPKT01000011">
    <property type="protein sequence ID" value="TFH99114.1"/>
    <property type="molecule type" value="Genomic_DNA"/>
</dbReference>
<organism evidence="2 3">
    <name type="scientific">Micrococcus lylae</name>
    <dbReference type="NCBI Taxonomy" id="1273"/>
    <lineage>
        <taxon>Bacteria</taxon>
        <taxon>Bacillati</taxon>
        <taxon>Actinomycetota</taxon>
        <taxon>Actinomycetes</taxon>
        <taxon>Micrococcales</taxon>
        <taxon>Micrococcaceae</taxon>
        <taxon>Micrococcus</taxon>
    </lineage>
</organism>
<feature type="compositionally biased region" description="Pro residues" evidence="1">
    <location>
        <begin position="32"/>
        <end position="62"/>
    </location>
</feature>
<dbReference type="Proteomes" id="UP000297477">
    <property type="component" value="Unassembled WGS sequence"/>
</dbReference>
<feature type="compositionally biased region" description="Low complexity" evidence="1">
    <location>
        <begin position="69"/>
        <end position="81"/>
    </location>
</feature>
<feature type="compositionally biased region" description="Basic residues" evidence="1">
    <location>
        <begin position="1"/>
        <end position="27"/>
    </location>
</feature>
<protein>
    <submittedName>
        <fullName evidence="2">Uncharacterized protein</fullName>
    </submittedName>
</protein>
<name>A0ABY2K166_9MICC</name>
<accession>A0ABY2K166</accession>
<evidence type="ECO:0000256" key="1">
    <source>
        <dbReference type="SAM" id="MobiDB-lite"/>
    </source>
</evidence>